<reference evidence="3" key="1">
    <citation type="submission" date="2016-01" db="EMBL/GenBank/DDBJ databases">
        <title>Complete genome of Planococcus rifietoensis type strain M8.</title>
        <authorList>
            <person name="See-Too W.S."/>
        </authorList>
    </citation>
    <scope>NUCLEOTIDE SEQUENCE [LARGE SCALE GENOMIC DNA]</scope>
    <source>
        <strain evidence="3">M8</strain>
    </source>
</reference>
<dbReference type="KEGG" id="prt:AUC31_00405"/>
<evidence type="ECO:0000259" key="2">
    <source>
        <dbReference type="PROSITE" id="PS51782"/>
    </source>
</evidence>
<feature type="transmembrane region" description="Helical" evidence="1">
    <location>
        <begin position="7"/>
        <end position="26"/>
    </location>
</feature>
<dbReference type="CDD" id="cd00118">
    <property type="entry name" value="LysM"/>
    <property type="match status" value="1"/>
</dbReference>
<keyword evidence="4" id="KW-1185">Reference proteome</keyword>
<name>A0A0U2N2P2_9BACL</name>
<dbReference type="Gene3D" id="3.10.350.10">
    <property type="entry name" value="LysM domain"/>
    <property type="match status" value="1"/>
</dbReference>
<dbReference type="OrthoDB" id="2679564at2"/>
<dbReference type="PROSITE" id="PS51782">
    <property type="entry name" value="LYSM"/>
    <property type="match status" value="1"/>
</dbReference>
<keyword evidence="1" id="KW-0812">Transmembrane</keyword>
<dbReference type="SUPFAM" id="SSF54106">
    <property type="entry name" value="LysM domain"/>
    <property type="match status" value="1"/>
</dbReference>
<evidence type="ECO:0000256" key="1">
    <source>
        <dbReference type="SAM" id="Phobius"/>
    </source>
</evidence>
<accession>A0A0U2N2P2</accession>
<dbReference type="Proteomes" id="UP000067683">
    <property type="component" value="Chromosome"/>
</dbReference>
<keyword evidence="1" id="KW-1133">Transmembrane helix</keyword>
<gene>
    <name evidence="3" type="ORF">AUC31_00405</name>
</gene>
<dbReference type="Pfam" id="PF01476">
    <property type="entry name" value="LysM"/>
    <property type="match status" value="1"/>
</dbReference>
<organism evidence="3 4">
    <name type="scientific">Planococcus rifietoensis</name>
    <dbReference type="NCBI Taxonomy" id="200991"/>
    <lineage>
        <taxon>Bacteria</taxon>
        <taxon>Bacillati</taxon>
        <taxon>Bacillota</taxon>
        <taxon>Bacilli</taxon>
        <taxon>Bacillales</taxon>
        <taxon>Caryophanaceae</taxon>
        <taxon>Planococcus</taxon>
    </lineage>
</organism>
<evidence type="ECO:0000313" key="3">
    <source>
        <dbReference type="EMBL" id="ALS73801.1"/>
    </source>
</evidence>
<feature type="domain" description="LysM" evidence="2">
    <location>
        <begin position="36"/>
        <end position="85"/>
    </location>
</feature>
<keyword evidence="1" id="KW-0472">Membrane</keyword>
<dbReference type="SMART" id="SM00257">
    <property type="entry name" value="LysM"/>
    <property type="match status" value="1"/>
</dbReference>
<dbReference type="EMBL" id="CP013659">
    <property type="protein sequence ID" value="ALS73801.1"/>
    <property type="molecule type" value="Genomic_DNA"/>
</dbReference>
<dbReference type="RefSeq" id="WP_058380511.1">
    <property type="nucleotide sequence ID" value="NZ_CP013659.2"/>
</dbReference>
<dbReference type="InterPro" id="IPR018392">
    <property type="entry name" value="LysM"/>
</dbReference>
<proteinExistence type="predicted"/>
<dbReference type="InterPro" id="IPR036779">
    <property type="entry name" value="LysM_dom_sf"/>
</dbReference>
<dbReference type="AlphaFoldDB" id="A0A0U2N2P2"/>
<sequence>MTFFRRNSYLVFFFSLIVVFTFYTVISHNAEKQQLGELQIEKGDTLWELAESFSGETPHHEWIEEIMEVNNLKTTKIVAGQSLKIPAEQLNFTPDETKYYAGDAE</sequence>
<dbReference type="STRING" id="200991.AUC31_00405"/>
<evidence type="ECO:0000313" key="4">
    <source>
        <dbReference type="Proteomes" id="UP000067683"/>
    </source>
</evidence>
<protein>
    <recommendedName>
        <fullName evidence="2">LysM domain-containing protein</fullName>
    </recommendedName>
</protein>